<evidence type="ECO:0000313" key="3">
    <source>
        <dbReference type="Proteomes" id="UP001143480"/>
    </source>
</evidence>
<feature type="compositionally biased region" description="Pro residues" evidence="1">
    <location>
        <begin position="248"/>
        <end position="265"/>
    </location>
</feature>
<sequence>MSVVTAKTGVPAADKPRFARGTTPAKALVQLAKEGATGALTVHGEPGGVLFLRDGRVNGCESPAAPSVDRLLTAAEVVDERVWETIPSRPARALVEGGHVTAAEIELCALQALYDAAFFVLSTARAELRFDEGIEHWLGADGTVTADQVCDSVARQRRMLDEVHPSEATDLAPVVPVLRPGLDRVLLSGLQWEIVLHADGRRTPQELAGLLGRSAYAVTLDVRRLAAAGLVTPPSPEEPSTAEEPLSVVPPEPAPTPQEEPPAEPLPHRVPGTFTFEEPAAPRGRRELPAGVSALAVLPGAIDKSPDDSLLKRIRAALQALR</sequence>
<accession>A0A9W6KX45</accession>
<gene>
    <name evidence="2" type="ORF">GCM10017581_099410</name>
</gene>
<dbReference type="Proteomes" id="UP001143480">
    <property type="component" value="Unassembled WGS sequence"/>
</dbReference>
<name>A0A9W6KX45_9ACTN</name>
<dbReference type="AlphaFoldDB" id="A0A9W6KX45"/>
<evidence type="ECO:0000313" key="2">
    <source>
        <dbReference type="EMBL" id="GLL08181.1"/>
    </source>
</evidence>
<feature type="compositionally biased region" description="Low complexity" evidence="1">
    <location>
        <begin position="238"/>
        <end position="247"/>
    </location>
</feature>
<feature type="region of interest" description="Disordered" evidence="1">
    <location>
        <begin position="230"/>
        <end position="287"/>
    </location>
</feature>
<dbReference type="EMBL" id="BSFP01000130">
    <property type="protein sequence ID" value="GLL08181.1"/>
    <property type="molecule type" value="Genomic_DNA"/>
</dbReference>
<comment type="caution">
    <text evidence="2">The sequence shown here is derived from an EMBL/GenBank/DDBJ whole genome shotgun (WGS) entry which is preliminary data.</text>
</comment>
<keyword evidence="3" id="KW-1185">Reference proteome</keyword>
<reference evidence="2" key="1">
    <citation type="journal article" date="2014" name="Int. J. Syst. Evol. Microbiol.">
        <title>Complete genome sequence of Corynebacterium casei LMG S-19264T (=DSM 44701T), isolated from a smear-ripened cheese.</title>
        <authorList>
            <consortium name="US DOE Joint Genome Institute (JGI-PGF)"/>
            <person name="Walter F."/>
            <person name="Albersmeier A."/>
            <person name="Kalinowski J."/>
            <person name="Ruckert C."/>
        </authorList>
    </citation>
    <scope>NUCLEOTIDE SEQUENCE</scope>
    <source>
        <strain evidence="2">VKM Ac-1321</strain>
    </source>
</reference>
<evidence type="ECO:0008006" key="4">
    <source>
        <dbReference type="Google" id="ProtNLM"/>
    </source>
</evidence>
<evidence type="ECO:0000256" key="1">
    <source>
        <dbReference type="SAM" id="MobiDB-lite"/>
    </source>
</evidence>
<proteinExistence type="predicted"/>
<reference evidence="2" key="2">
    <citation type="submission" date="2023-01" db="EMBL/GenBank/DDBJ databases">
        <authorList>
            <person name="Sun Q."/>
            <person name="Evtushenko L."/>
        </authorList>
    </citation>
    <scope>NUCLEOTIDE SEQUENCE</scope>
    <source>
        <strain evidence="2">VKM Ac-1321</strain>
    </source>
</reference>
<organism evidence="2 3">
    <name type="scientific">Dactylosporangium matsuzakiense</name>
    <dbReference type="NCBI Taxonomy" id="53360"/>
    <lineage>
        <taxon>Bacteria</taxon>
        <taxon>Bacillati</taxon>
        <taxon>Actinomycetota</taxon>
        <taxon>Actinomycetes</taxon>
        <taxon>Micromonosporales</taxon>
        <taxon>Micromonosporaceae</taxon>
        <taxon>Dactylosporangium</taxon>
    </lineage>
</organism>
<protein>
    <recommendedName>
        <fullName evidence="4">DUF4388 domain-containing protein</fullName>
    </recommendedName>
</protein>